<name>A0AAX4HJW7_9BACT</name>
<dbReference type="GO" id="GO:0016874">
    <property type="term" value="F:ligase activity"/>
    <property type="evidence" value="ECO:0007669"/>
    <property type="project" value="UniProtKB-KW"/>
</dbReference>
<dbReference type="EMBL" id="CP139487">
    <property type="protein sequence ID" value="WPU63539.1"/>
    <property type="molecule type" value="Genomic_DNA"/>
</dbReference>
<dbReference type="KEGG" id="psti:SOO65_12655"/>
<evidence type="ECO:0000313" key="2">
    <source>
        <dbReference type="Proteomes" id="UP001324634"/>
    </source>
</evidence>
<evidence type="ECO:0000313" key="1">
    <source>
        <dbReference type="EMBL" id="WPU63539.1"/>
    </source>
</evidence>
<dbReference type="SUPFAM" id="SSF55144">
    <property type="entry name" value="LigT-like"/>
    <property type="match status" value="1"/>
</dbReference>
<keyword evidence="2" id="KW-1185">Reference proteome</keyword>
<gene>
    <name evidence="1" type="ORF">SOO65_12655</name>
</gene>
<accession>A0AAX4HJW7</accession>
<dbReference type="AlphaFoldDB" id="A0AAX4HJW7"/>
<keyword evidence="1" id="KW-0436">Ligase</keyword>
<organism evidence="1 2">
    <name type="scientific">Peredibacter starrii</name>
    <dbReference type="NCBI Taxonomy" id="28202"/>
    <lineage>
        <taxon>Bacteria</taxon>
        <taxon>Pseudomonadati</taxon>
        <taxon>Bdellovibrionota</taxon>
        <taxon>Bacteriovoracia</taxon>
        <taxon>Bacteriovoracales</taxon>
        <taxon>Bacteriovoracaceae</taxon>
        <taxon>Peredibacter</taxon>
    </lineage>
</organism>
<proteinExistence type="predicted"/>
<dbReference type="RefSeq" id="WP_321390422.1">
    <property type="nucleotide sequence ID" value="NZ_CP139487.1"/>
</dbReference>
<reference evidence="1 2" key="1">
    <citation type="submission" date="2023-11" db="EMBL/GenBank/DDBJ databases">
        <title>Peredibacter starrii A3.12.</title>
        <authorList>
            <person name="Mitchell R.J."/>
        </authorList>
    </citation>
    <scope>NUCLEOTIDE SEQUENCE [LARGE SCALE GENOMIC DNA]</scope>
    <source>
        <strain evidence="1 2">A3.12</strain>
    </source>
</reference>
<dbReference type="Proteomes" id="UP001324634">
    <property type="component" value="Chromosome"/>
</dbReference>
<dbReference type="InterPro" id="IPR009097">
    <property type="entry name" value="Cyclic_Pdiesterase"/>
</dbReference>
<dbReference type="Gene3D" id="3.90.1140.10">
    <property type="entry name" value="Cyclic phosphodiesterase"/>
    <property type="match status" value="1"/>
</dbReference>
<protein>
    <submittedName>
        <fullName evidence="1">2'-5' RNA ligase family protein</fullName>
    </submittedName>
</protein>
<sequence length="172" mass="20083">MKFFLGLDVSELKLDLKKLKVNLSKGKNFEFQWLPEDQRFVPLIGLEEMEDNLLRQIAEETSIFTLKFEGMSAYPEPKKARLLWVGVQNSKEVRALFDRIVETLKIQPESEFKPYLPVVRLRNHREVSDLLSPHKNTDFGKFTISRLVLYEMTSVGAFPTYAKRGEYPLKVE</sequence>
<dbReference type="Pfam" id="PF13563">
    <property type="entry name" value="2_5_RNA_ligase2"/>
    <property type="match status" value="1"/>
</dbReference>